<protein>
    <recommendedName>
        <fullName evidence="4">Glycoside hydrolase family 76 protein</fullName>
    </recommendedName>
</protein>
<organism evidence="2 3">
    <name type="scientific">Immersiella caudata</name>
    <dbReference type="NCBI Taxonomy" id="314043"/>
    <lineage>
        <taxon>Eukaryota</taxon>
        <taxon>Fungi</taxon>
        <taxon>Dikarya</taxon>
        <taxon>Ascomycota</taxon>
        <taxon>Pezizomycotina</taxon>
        <taxon>Sordariomycetes</taxon>
        <taxon>Sordariomycetidae</taxon>
        <taxon>Sordariales</taxon>
        <taxon>Lasiosphaeriaceae</taxon>
        <taxon>Immersiella</taxon>
    </lineage>
</organism>
<dbReference type="SUPFAM" id="SSF48208">
    <property type="entry name" value="Six-hairpin glycosidases"/>
    <property type="match status" value="1"/>
</dbReference>
<evidence type="ECO:0008006" key="4">
    <source>
        <dbReference type="Google" id="ProtNLM"/>
    </source>
</evidence>
<accession>A0AA40CAS0</accession>
<feature type="non-terminal residue" evidence="2">
    <location>
        <position position="1"/>
    </location>
</feature>
<gene>
    <name evidence="2" type="ORF">B0T14DRAFT_395455</name>
</gene>
<evidence type="ECO:0000313" key="3">
    <source>
        <dbReference type="Proteomes" id="UP001175000"/>
    </source>
</evidence>
<evidence type="ECO:0000256" key="1">
    <source>
        <dbReference type="SAM" id="MobiDB-lite"/>
    </source>
</evidence>
<keyword evidence="3" id="KW-1185">Reference proteome</keyword>
<dbReference type="PANTHER" id="PTHR47791:SF2">
    <property type="entry name" value="ENDO MANNANASE, GH76 FAMILY (EUROFUNG)"/>
    <property type="match status" value="1"/>
</dbReference>
<dbReference type="Gene3D" id="1.50.10.20">
    <property type="match status" value="1"/>
</dbReference>
<sequence length="527" mass="59188">DIQLFSDTLGALRVMQNVYFQPWIGTWPTAIDWTAAVMGTQVAGALDSLSGGFEALKANHYYEFSTSENLISLYFTHLVSFYFGQDALSLRNQAYDDMLWVVLGWLDTIRFAESHSKAHFEASAAERPVQGWHGTAWFPAFAHRARIFWHLASAGWDTQLCGGGMNWNPKLMPYKNAITNELWISASTSMYLHFPGDENTSPFKAGDGQPELATTTNWPAHDPKYKYAAIDAHKWLAASNMTNDKGLYVDGFHISGYRRGSNNTGRKCDERDEMVYTYNQGTILTGLRELYTITGKSEYLDEGHQLIRAVIKATGWDITEDGPVQDLKVLENRGVPAWYGLGRAGILEDACDISGSCSQDAQTFKGIWMHHFTTFCKPLDEKFGGAKMDPSIHLKNANSHVESCKGYKSWLQHNADAARNTRDGEGRFGMWWTVGLMKDYHVVDLHIVPEDIPKSDGATDYRNDGVPNNSIWMMMSSSSQNDDGKQRPMRERRKVINISDANDRGRGRTVETQSGGLALLRALWEVS</sequence>
<dbReference type="GO" id="GO:0005975">
    <property type="term" value="P:carbohydrate metabolic process"/>
    <property type="evidence" value="ECO:0007669"/>
    <property type="project" value="InterPro"/>
</dbReference>
<dbReference type="InterPro" id="IPR005198">
    <property type="entry name" value="Glyco_hydro_76"/>
</dbReference>
<feature type="non-terminal residue" evidence="2">
    <location>
        <position position="527"/>
    </location>
</feature>
<dbReference type="Proteomes" id="UP001175000">
    <property type="component" value="Unassembled WGS sequence"/>
</dbReference>
<feature type="region of interest" description="Disordered" evidence="1">
    <location>
        <begin position="476"/>
        <end position="510"/>
    </location>
</feature>
<proteinExistence type="predicted"/>
<dbReference type="InterPro" id="IPR053169">
    <property type="entry name" value="MUG_Protein"/>
</dbReference>
<name>A0AA40CAS0_9PEZI</name>
<evidence type="ECO:0000313" key="2">
    <source>
        <dbReference type="EMBL" id="KAK0631881.1"/>
    </source>
</evidence>
<dbReference type="InterPro" id="IPR008928">
    <property type="entry name" value="6-hairpin_glycosidase_sf"/>
</dbReference>
<reference evidence="2" key="1">
    <citation type="submission" date="2023-06" db="EMBL/GenBank/DDBJ databases">
        <title>Genome-scale phylogeny and comparative genomics of the fungal order Sordariales.</title>
        <authorList>
            <consortium name="Lawrence Berkeley National Laboratory"/>
            <person name="Hensen N."/>
            <person name="Bonometti L."/>
            <person name="Westerberg I."/>
            <person name="Brannstrom I.O."/>
            <person name="Guillou S."/>
            <person name="Cros-Aarteil S."/>
            <person name="Calhoun S."/>
            <person name="Haridas S."/>
            <person name="Kuo A."/>
            <person name="Mondo S."/>
            <person name="Pangilinan J."/>
            <person name="Riley R."/>
            <person name="Labutti K."/>
            <person name="Andreopoulos B."/>
            <person name="Lipzen A."/>
            <person name="Chen C."/>
            <person name="Yanf M."/>
            <person name="Daum C."/>
            <person name="Ng V."/>
            <person name="Clum A."/>
            <person name="Steindorff A."/>
            <person name="Ohm R."/>
            <person name="Martin F."/>
            <person name="Silar P."/>
            <person name="Natvig D."/>
            <person name="Lalanne C."/>
            <person name="Gautier V."/>
            <person name="Ament-Velasquez S.L."/>
            <person name="Kruys A."/>
            <person name="Hutchinson M.I."/>
            <person name="Powell A.J."/>
            <person name="Barry K."/>
            <person name="Miller A.N."/>
            <person name="Grigoriev I.V."/>
            <person name="Debuchy R."/>
            <person name="Gladieux P."/>
            <person name="Thoren M.H."/>
            <person name="Johannesson H."/>
        </authorList>
    </citation>
    <scope>NUCLEOTIDE SEQUENCE</scope>
    <source>
        <strain evidence="2">CBS 606.72</strain>
    </source>
</reference>
<comment type="caution">
    <text evidence="2">The sequence shown here is derived from an EMBL/GenBank/DDBJ whole genome shotgun (WGS) entry which is preliminary data.</text>
</comment>
<dbReference type="PANTHER" id="PTHR47791">
    <property type="entry name" value="MEIOTICALLY UP-REGULATED GENE 191 PROTEIN"/>
    <property type="match status" value="1"/>
</dbReference>
<dbReference type="EMBL" id="JAULSU010000001">
    <property type="protein sequence ID" value="KAK0631881.1"/>
    <property type="molecule type" value="Genomic_DNA"/>
</dbReference>
<dbReference type="Pfam" id="PF03663">
    <property type="entry name" value="Glyco_hydro_76"/>
    <property type="match status" value="1"/>
</dbReference>
<dbReference type="AlphaFoldDB" id="A0AA40CAS0"/>